<dbReference type="GO" id="GO:1902412">
    <property type="term" value="P:regulation of mitotic cytokinesis"/>
    <property type="evidence" value="ECO:0007669"/>
    <property type="project" value="TreeGrafter"/>
</dbReference>
<keyword evidence="2" id="KW-0677">Repeat</keyword>
<evidence type="ECO:0000313" key="4">
    <source>
        <dbReference type="Proteomes" id="UP000054018"/>
    </source>
</evidence>
<dbReference type="GO" id="GO:0061499">
    <property type="term" value="C:outer plaque of mitotic spindle pole body"/>
    <property type="evidence" value="ECO:0007669"/>
    <property type="project" value="TreeGrafter"/>
</dbReference>
<dbReference type="Gene3D" id="3.80.10.10">
    <property type="entry name" value="Ribonuclease Inhibitor"/>
    <property type="match status" value="1"/>
</dbReference>
<organism evidence="3 4">
    <name type="scientific">Pisolithus microcarpus 441</name>
    <dbReference type="NCBI Taxonomy" id="765257"/>
    <lineage>
        <taxon>Eukaryota</taxon>
        <taxon>Fungi</taxon>
        <taxon>Dikarya</taxon>
        <taxon>Basidiomycota</taxon>
        <taxon>Agaricomycotina</taxon>
        <taxon>Agaricomycetes</taxon>
        <taxon>Agaricomycetidae</taxon>
        <taxon>Boletales</taxon>
        <taxon>Sclerodermatineae</taxon>
        <taxon>Pisolithaceae</taxon>
        <taxon>Pisolithus</taxon>
    </lineage>
</organism>
<sequence>MSQKSNITEQDGRMNATFLTECSFGLAHDKLVQVITDVQPFEPYWEELHGIDLSRKSLESVARLKEFMPKLDSLTLGIPGSVRTLSVASNLLTAVTSFGHLLNLENLDISHNDIDSLTQLQCLRHLRELRADGNKITSLDGLQKLDGLTKLSVQENLIREVDLSLYRWPRLEMLNLSQNRLCKLSGLAVSLPALIALNVDGNALEQIEPGGTMPRLRILRASNNRLQTLNVAPFGNVRTLYVDNNSLSGLVKGERLGKLENLSMRNQSCRDFHLPTRQFRDVKRLYLSGNKLKSDFIDEPCYNLIYLEAAAMNPCTLGWYLPLLVRDVPGALQPSESGEHGPGMRQRGDRGYGWQELDVKFRRDLPDDVYVGRLAYRGLVMRACPRMRMLDGVEMTEKERTKANHLLQGILSKQQKTIKGLKSKSGSTGD</sequence>
<dbReference type="PANTHER" id="PTHR47566">
    <property type="match status" value="1"/>
</dbReference>
<gene>
    <name evidence="3" type="ORF">PISMIDRAFT_94488</name>
</gene>
<reference evidence="3 4" key="1">
    <citation type="submission" date="2014-04" db="EMBL/GenBank/DDBJ databases">
        <authorList>
            <consortium name="DOE Joint Genome Institute"/>
            <person name="Kuo A."/>
            <person name="Kohler A."/>
            <person name="Costa M.D."/>
            <person name="Nagy L.G."/>
            <person name="Floudas D."/>
            <person name="Copeland A."/>
            <person name="Barry K.W."/>
            <person name="Cichocki N."/>
            <person name="Veneault-Fourrey C."/>
            <person name="LaButti K."/>
            <person name="Lindquist E.A."/>
            <person name="Lipzen A."/>
            <person name="Lundell T."/>
            <person name="Morin E."/>
            <person name="Murat C."/>
            <person name="Sun H."/>
            <person name="Tunlid A."/>
            <person name="Henrissat B."/>
            <person name="Grigoriev I.V."/>
            <person name="Hibbett D.S."/>
            <person name="Martin F."/>
            <person name="Nordberg H.P."/>
            <person name="Cantor M.N."/>
            <person name="Hua S.X."/>
        </authorList>
    </citation>
    <scope>NUCLEOTIDE SEQUENCE [LARGE SCALE GENOMIC DNA]</scope>
    <source>
        <strain evidence="3 4">441</strain>
    </source>
</reference>
<dbReference type="OrthoDB" id="7451790at2759"/>
<dbReference type="InterPro" id="IPR003591">
    <property type="entry name" value="Leu-rich_rpt_typical-subtyp"/>
</dbReference>
<dbReference type="AlphaFoldDB" id="A0A0C9ZBM9"/>
<dbReference type="InterPro" id="IPR001611">
    <property type="entry name" value="Leu-rich_rpt"/>
</dbReference>
<dbReference type="PANTHER" id="PTHR47566:SF1">
    <property type="entry name" value="PROTEIN NUD1"/>
    <property type="match status" value="1"/>
</dbReference>
<evidence type="ECO:0000256" key="2">
    <source>
        <dbReference type="ARBA" id="ARBA00022737"/>
    </source>
</evidence>
<dbReference type="Pfam" id="PF13855">
    <property type="entry name" value="LRR_8"/>
    <property type="match status" value="2"/>
</dbReference>
<dbReference type="SMART" id="SM00369">
    <property type="entry name" value="LRR_TYP"/>
    <property type="match status" value="5"/>
</dbReference>
<dbReference type="HOGENOM" id="CLU_008915_1_0_1"/>
<evidence type="ECO:0000256" key="1">
    <source>
        <dbReference type="ARBA" id="ARBA00022614"/>
    </source>
</evidence>
<keyword evidence="1" id="KW-0433">Leucine-rich repeat</keyword>
<name>A0A0C9ZBM9_9AGAM</name>
<reference evidence="4" key="2">
    <citation type="submission" date="2015-01" db="EMBL/GenBank/DDBJ databases">
        <title>Evolutionary Origins and Diversification of the Mycorrhizal Mutualists.</title>
        <authorList>
            <consortium name="DOE Joint Genome Institute"/>
            <consortium name="Mycorrhizal Genomics Consortium"/>
            <person name="Kohler A."/>
            <person name="Kuo A."/>
            <person name="Nagy L.G."/>
            <person name="Floudas D."/>
            <person name="Copeland A."/>
            <person name="Barry K.W."/>
            <person name="Cichocki N."/>
            <person name="Veneault-Fourrey C."/>
            <person name="LaButti K."/>
            <person name="Lindquist E.A."/>
            <person name="Lipzen A."/>
            <person name="Lundell T."/>
            <person name="Morin E."/>
            <person name="Murat C."/>
            <person name="Riley R."/>
            <person name="Ohm R."/>
            <person name="Sun H."/>
            <person name="Tunlid A."/>
            <person name="Henrissat B."/>
            <person name="Grigoriev I.V."/>
            <person name="Hibbett D.S."/>
            <person name="Martin F."/>
        </authorList>
    </citation>
    <scope>NUCLEOTIDE SEQUENCE [LARGE SCALE GENOMIC DNA]</scope>
    <source>
        <strain evidence="4">441</strain>
    </source>
</reference>
<accession>A0A0C9ZBM9</accession>
<dbReference type="InterPro" id="IPR032675">
    <property type="entry name" value="LRR_dom_sf"/>
</dbReference>
<protein>
    <recommendedName>
        <fullName evidence="5">Protein phosphatase 1 regulatory subunit 7</fullName>
    </recommendedName>
</protein>
<dbReference type="SUPFAM" id="SSF52058">
    <property type="entry name" value="L domain-like"/>
    <property type="match status" value="1"/>
</dbReference>
<dbReference type="PROSITE" id="PS51450">
    <property type="entry name" value="LRR"/>
    <property type="match status" value="3"/>
</dbReference>
<dbReference type="GO" id="GO:0031028">
    <property type="term" value="P:septation initiation signaling"/>
    <property type="evidence" value="ECO:0007669"/>
    <property type="project" value="TreeGrafter"/>
</dbReference>
<keyword evidence="4" id="KW-1185">Reference proteome</keyword>
<dbReference type="Proteomes" id="UP000054018">
    <property type="component" value="Unassembled WGS sequence"/>
</dbReference>
<dbReference type="SMART" id="SM00365">
    <property type="entry name" value="LRR_SD22"/>
    <property type="match status" value="5"/>
</dbReference>
<evidence type="ECO:0008006" key="5">
    <source>
        <dbReference type="Google" id="ProtNLM"/>
    </source>
</evidence>
<dbReference type="STRING" id="765257.A0A0C9ZBM9"/>
<evidence type="ECO:0000313" key="3">
    <source>
        <dbReference type="EMBL" id="KIK26661.1"/>
    </source>
</evidence>
<dbReference type="EMBL" id="KN833700">
    <property type="protein sequence ID" value="KIK26661.1"/>
    <property type="molecule type" value="Genomic_DNA"/>
</dbReference>
<dbReference type="GO" id="GO:0035591">
    <property type="term" value="F:signaling adaptor activity"/>
    <property type="evidence" value="ECO:0007669"/>
    <property type="project" value="TreeGrafter"/>
</dbReference>
<proteinExistence type="predicted"/>
<dbReference type="InterPro" id="IPR052574">
    <property type="entry name" value="CDIRP"/>
</dbReference>